<reference evidence="1 2" key="1">
    <citation type="journal article" date="2019" name="Nat. Microbiol.">
        <title>Wide diversity of methane and short-chain alkane metabolisms in uncultured archaea.</title>
        <authorList>
            <person name="Borrel G."/>
            <person name="Adam P.S."/>
            <person name="McKay L.J."/>
            <person name="Chen L.X."/>
            <person name="Sierra-Garcia I.N."/>
            <person name="Sieber C.M."/>
            <person name="Letourneur Q."/>
            <person name="Ghozlane A."/>
            <person name="Andersen G.L."/>
            <person name="Li W.J."/>
            <person name="Hallam S.J."/>
            <person name="Muyzer G."/>
            <person name="de Oliveira V.M."/>
            <person name="Inskeep W.P."/>
            <person name="Banfield J.F."/>
            <person name="Gribaldo S."/>
        </authorList>
    </citation>
    <scope>NUCLEOTIDE SEQUENCE [LARGE SCALE GENOMIC DNA]</scope>
    <source>
        <strain evidence="1">NM1b</strain>
    </source>
</reference>
<sequence>MESIEERLIEKKMFMIDKEGVRKDIRAIKEKLTSPSKKMECIAAIEKTIDTKESHIWRADAGSCIGNVCNISSQIEIEIGILRDAVGAIKEGDNKRAVASLENYVAFIEKYYDDELPAYC</sequence>
<proteinExistence type="predicted"/>
<organism evidence="1 2">
    <name type="scientific">Candidatus Methanolliviera hydrocarbonicum</name>
    <dbReference type="NCBI Taxonomy" id="2491085"/>
    <lineage>
        <taxon>Archaea</taxon>
        <taxon>Methanobacteriati</taxon>
        <taxon>Methanobacteriota</taxon>
        <taxon>Candidatus Methanoliparia</taxon>
        <taxon>Candidatus Methanoliparales</taxon>
        <taxon>Candidatus Methanollivieraceae</taxon>
        <taxon>Candidatus Methanolliviera</taxon>
    </lineage>
</organism>
<evidence type="ECO:0000313" key="2">
    <source>
        <dbReference type="Proteomes" id="UP000320766"/>
    </source>
</evidence>
<dbReference type="Proteomes" id="UP000320766">
    <property type="component" value="Unassembled WGS sequence"/>
</dbReference>
<dbReference type="EMBL" id="RXIL01000127">
    <property type="protein sequence ID" value="RZN67811.1"/>
    <property type="molecule type" value="Genomic_DNA"/>
</dbReference>
<evidence type="ECO:0000313" key="1">
    <source>
        <dbReference type="EMBL" id="RZN67811.1"/>
    </source>
</evidence>
<accession>A0A520KVA8</accession>
<dbReference type="AlphaFoldDB" id="A0A520KVA8"/>
<gene>
    <name evidence="1" type="ORF">EF807_06985</name>
</gene>
<protein>
    <submittedName>
        <fullName evidence="1">Uncharacterized protein</fullName>
    </submittedName>
</protein>
<comment type="caution">
    <text evidence="1">The sequence shown here is derived from an EMBL/GenBank/DDBJ whole genome shotgun (WGS) entry which is preliminary data.</text>
</comment>
<name>A0A520KVA8_9EURY</name>